<sequence>MENKKDFSMKEAMMFSHKVAQLSKAMWKCVEKDWQSWIKPFGLNINEHHILWIAYHLEGASISDISKYGVMHVSTAFNFSKKLEEQGYLTFSKKENDKRNTYVKLTNSGRDLLMRTIEAYDPEEYGIFGASLKIRDLYGKFPEFDELVAIIRSVYGSEFMSILDTTVTKIDQELDETDGQLMPNKLIKDTEQNDEPGEKPEKLATT</sequence>
<evidence type="ECO:0000256" key="4">
    <source>
        <dbReference type="SAM" id="MobiDB-lite"/>
    </source>
</evidence>
<dbReference type="EMBL" id="JAKIJS010000001">
    <property type="protein sequence ID" value="MCF6136177.1"/>
    <property type="molecule type" value="Genomic_DNA"/>
</dbReference>
<gene>
    <name evidence="6" type="ORF">L2716_00455</name>
</gene>
<dbReference type="SMART" id="SM00347">
    <property type="entry name" value="HTH_MARR"/>
    <property type="match status" value="1"/>
</dbReference>
<evidence type="ECO:0000313" key="6">
    <source>
        <dbReference type="EMBL" id="MCF6136177.1"/>
    </source>
</evidence>
<keyword evidence="1" id="KW-0805">Transcription regulation</keyword>
<dbReference type="RefSeq" id="WP_236330423.1">
    <property type="nucleotide sequence ID" value="NZ_JAKIJS010000001.1"/>
</dbReference>
<feature type="compositionally biased region" description="Basic and acidic residues" evidence="4">
    <location>
        <begin position="186"/>
        <end position="206"/>
    </location>
</feature>
<dbReference type="PROSITE" id="PS50995">
    <property type="entry name" value="HTH_MARR_2"/>
    <property type="match status" value="1"/>
</dbReference>
<dbReference type="NCBIfam" id="NF010349">
    <property type="entry name" value="PRK13777.1"/>
    <property type="match status" value="1"/>
</dbReference>
<evidence type="ECO:0000259" key="5">
    <source>
        <dbReference type="PROSITE" id="PS50995"/>
    </source>
</evidence>
<feature type="domain" description="HTH marR-type" evidence="5">
    <location>
        <begin position="12"/>
        <end position="156"/>
    </location>
</feature>
<dbReference type="Gene3D" id="1.10.10.10">
    <property type="entry name" value="Winged helix-like DNA-binding domain superfamily/Winged helix DNA-binding domain"/>
    <property type="match status" value="1"/>
</dbReference>
<name>A0ABS9GXC6_9BACL</name>
<feature type="region of interest" description="Disordered" evidence="4">
    <location>
        <begin position="183"/>
        <end position="206"/>
    </location>
</feature>
<keyword evidence="3" id="KW-0804">Transcription</keyword>
<evidence type="ECO:0000256" key="3">
    <source>
        <dbReference type="ARBA" id="ARBA00023163"/>
    </source>
</evidence>
<evidence type="ECO:0000256" key="1">
    <source>
        <dbReference type="ARBA" id="ARBA00023015"/>
    </source>
</evidence>
<organism evidence="6 7">
    <name type="scientific">Pseudalkalibacillus berkeleyi</name>
    <dbReference type="NCBI Taxonomy" id="1069813"/>
    <lineage>
        <taxon>Bacteria</taxon>
        <taxon>Bacillati</taxon>
        <taxon>Bacillota</taxon>
        <taxon>Bacilli</taxon>
        <taxon>Bacillales</taxon>
        <taxon>Fictibacillaceae</taxon>
        <taxon>Pseudalkalibacillus</taxon>
    </lineage>
</organism>
<keyword evidence="7" id="KW-1185">Reference proteome</keyword>
<protein>
    <submittedName>
        <fullName evidence="6">HTH-type transcriptional regulator Hpr</fullName>
    </submittedName>
</protein>
<dbReference type="PANTHER" id="PTHR33164:SF58">
    <property type="entry name" value="DNA-BINDING TRANSCRIPTIONAL REPRESSOR SCOC"/>
    <property type="match status" value="1"/>
</dbReference>
<dbReference type="InterPro" id="IPR036390">
    <property type="entry name" value="WH_DNA-bd_sf"/>
</dbReference>
<dbReference type="Pfam" id="PF01047">
    <property type="entry name" value="MarR"/>
    <property type="match status" value="1"/>
</dbReference>
<dbReference type="InterPro" id="IPR036388">
    <property type="entry name" value="WH-like_DNA-bd_sf"/>
</dbReference>
<dbReference type="PANTHER" id="PTHR33164">
    <property type="entry name" value="TRANSCRIPTIONAL REGULATOR, MARR FAMILY"/>
    <property type="match status" value="1"/>
</dbReference>
<dbReference type="InterPro" id="IPR000835">
    <property type="entry name" value="HTH_MarR-typ"/>
</dbReference>
<keyword evidence="2" id="KW-0238">DNA-binding</keyword>
<dbReference type="InterPro" id="IPR023187">
    <property type="entry name" value="Tscrpt_reg_MarR-type_CS"/>
</dbReference>
<evidence type="ECO:0000256" key="2">
    <source>
        <dbReference type="ARBA" id="ARBA00023125"/>
    </source>
</evidence>
<comment type="caution">
    <text evidence="6">The sequence shown here is derived from an EMBL/GenBank/DDBJ whole genome shotgun (WGS) entry which is preliminary data.</text>
</comment>
<proteinExistence type="predicted"/>
<dbReference type="SUPFAM" id="SSF46785">
    <property type="entry name" value="Winged helix' DNA-binding domain"/>
    <property type="match status" value="1"/>
</dbReference>
<reference evidence="6 7" key="1">
    <citation type="submission" date="2022-01" db="EMBL/GenBank/DDBJ databases">
        <title>Alkalihalobacillus sp. EGI L200015, a novel bacterium isolated from a salt lake sediment.</title>
        <authorList>
            <person name="Gao L."/>
            <person name="Fang B.-Z."/>
            <person name="Li W.-J."/>
        </authorList>
    </citation>
    <scope>NUCLEOTIDE SEQUENCE [LARGE SCALE GENOMIC DNA]</scope>
    <source>
        <strain evidence="6 7">KCTC 12718</strain>
    </source>
</reference>
<dbReference type="InterPro" id="IPR039422">
    <property type="entry name" value="MarR/SlyA-like"/>
</dbReference>
<dbReference type="Proteomes" id="UP001649381">
    <property type="component" value="Unassembled WGS sequence"/>
</dbReference>
<accession>A0ABS9GXC6</accession>
<evidence type="ECO:0000313" key="7">
    <source>
        <dbReference type="Proteomes" id="UP001649381"/>
    </source>
</evidence>
<dbReference type="PROSITE" id="PS01117">
    <property type="entry name" value="HTH_MARR_1"/>
    <property type="match status" value="1"/>
</dbReference>